<evidence type="ECO:0000313" key="1">
    <source>
        <dbReference type="EMBL" id="KUN76519.1"/>
    </source>
</evidence>
<dbReference type="STRING" id="1943.AQJ64_36655"/>
<gene>
    <name evidence="1" type="ORF">AQJ64_36655</name>
</gene>
<name>A0A101SMD7_9ACTN</name>
<dbReference type="AlphaFoldDB" id="A0A101SMD7"/>
<evidence type="ECO:0000313" key="2">
    <source>
        <dbReference type="Proteomes" id="UP000052982"/>
    </source>
</evidence>
<comment type="caution">
    <text evidence="1">The sequence shown here is derived from an EMBL/GenBank/DDBJ whole genome shotgun (WGS) entry which is preliminary data.</text>
</comment>
<sequence>MVVSVGRSIVPDMADRSAVLRIVTSAARESLKPLGLTQRGRSRLWIDDHGWWLGVVEFTPPRTPGSGLYVGAMWLWHDVDHLAFHVDAVRTGPELFRTEGQFTPLALDLSRQAAANVTVPREKFPALPAVGRYLTSRPVRRGFLFPQHTSLIRSVATTG</sequence>
<proteinExistence type="predicted"/>
<reference evidence="1 2" key="1">
    <citation type="submission" date="2015-10" db="EMBL/GenBank/DDBJ databases">
        <title>Draft genome sequence of Streptomyces griseoruber DSM 40281, type strain for the species Streptomyces griseoruber.</title>
        <authorList>
            <person name="Ruckert C."/>
            <person name="Winkler A."/>
            <person name="Kalinowski J."/>
            <person name="Kampfer P."/>
            <person name="Glaeser S."/>
        </authorList>
    </citation>
    <scope>NUCLEOTIDE SEQUENCE [LARGE SCALE GENOMIC DNA]</scope>
    <source>
        <strain evidence="1 2">DSM 40281</strain>
    </source>
</reference>
<keyword evidence="2" id="KW-1185">Reference proteome</keyword>
<organism evidence="1 2">
    <name type="scientific">Streptomyces griseoruber</name>
    <dbReference type="NCBI Taxonomy" id="1943"/>
    <lineage>
        <taxon>Bacteria</taxon>
        <taxon>Bacillati</taxon>
        <taxon>Actinomycetota</taxon>
        <taxon>Actinomycetes</taxon>
        <taxon>Kitasatosporales</taxon>
        <taxon>Streptomycetaceae</taxon>
        <taxon>Streptomyces</taxon>
    </lineage>
</organism>
<accession>A0A101SMD7</accession>
<dbReference type="Proteomes" id="UP000052982">
    <property type="component" value="Unassembled WGS sequence"/>
</dbReference>
<dbReference type="EMBL" id="LMWW01000065">
    <property type="protein sequence ID" value="KUN76519.1"/>
    <property type="molecule type" value="Genomic_DNA"/>
</dbReference>
<protein>
    <submittedName>
        <fullName evidence="1">Uncharacterized protein</fullName>
    </submittedName>
</protein>